<evidence type="ECO:0000313" key="4">
    <source>
        <dbReference type="Proteomes" id="UP000256964"/>
    </source>
</evidence>
<feature type="domain" description="ZW10 C-terminal helical" evidence="2">
    <location>
        <begin position="798"/>
        <end position="941"/>
    </location>
</feature>
<evidence type="ECO:0000313" key="3">
    <source>
        <dbReference type="EMBL" id="RDX49187.1"/>
    </source>
</evidence>
<dbReference type="Pfam" id="PF22766">
    <property type="entry name" value="ZW10_C2"/>
    <property type="match status" value="1"/>
</dbReference>
<protein>
    <recommendedName>
        <fullName evidence="2">ZW10 C-terminal helical domain-containing protein</fullName>
    </recommendedName>
</protein>
<feature type="region of interest" description="Disordered" evidence="1">
    <location>
        <begin position="481"/>
        <end position="643"/>
    </location>
</feature>
<feature type="compositionally biased region" description="Acidic residues" evidence="1">
    <location>
        <begin position="500"/>
        <end position="514"/>
    </location>
</feature>
<reference evidence="3 4" key="1">
    <citation type="journal article" date="2018" name="Biotechnol. Biofuels">
        <title>Integrative visual omics of the white-rot fungus Polyporus brumalis exposes the biotechnological potential of its oxidative enzymes for delignifying raw plant biomass.</title>
        <authorList>
            <person name="Miyauchi S."/>
            <person name="Rancon A."/>
            <person name="Drula E."/>
            <person name="Hage H."/>
            <person name="Chaduli D."/>
            <person name="Favel A."/>
            <person name="Grisel S."/>
            <person name="Henrissat B."/>
            <person name="Herpoel-Gimbert I."/>
            <person name="Ruiz-Duenas F.J."/>
            <person name="Chevret D."/>
            <person name="Hainaut M."/>
            <person name="Lin J."/>
            <person name="Wang M."/>
            <person name="Pangilinan J."/>
            <person name="Lipzen A."/>
            <person name="Lesage-Meessen L."/>
            <person name="Navarro D."/>
            <person name="Riley R."/>
            <person name="Grigoriev I.V."/>
            <person name="Zhou S."/>
            <person name="Raouche S."/>
            <person name="Rosso M.N."/>
        </authorList>
    </citation>
    <scope>NUCLEOTIDE SEQUENCE [LARGE SCALE GENOMIC DNA]</scope>
    <source>
        <strain evidence="3 4">BRFM 1820</strain>
    </source>
</reference>
<dbReference type="GO" id="GO:0006888">
    <property type="term" value="P:endoplasmic reticulum to Golgi vesicle-mediated transport"/>
    <property type="evidence" value="ECO:0007669"/>
    <property type="project" value="TreeGrafter"/>
</dbReference>
<dbReference type="InterPro" id="IPR046362">
    <property type="entry name" value="Zw10/DSL1_C_sf"/>
</dbReference>
<gene>
    <name evidence="3" type="ORF">OH76DRAFT_1382606</name>
</gene>
<dbReference type="GO" id="GO:0005737">
    <property type="term" value="C:cytoplasm"/>
    <property type="evidence" value="ECO:0007669"/>
    <property type="project" value="GOC"/>
</dbReference>
<dbReference type="Gene3D" id="1.10.357.150">
    <property type="match status" value="1"/>
</dbReference>
<sequence>MAFPLPTHLPRKKDARDVSTQILTKISETASKALRAEVASSWVAELDDTIHVTKARIHERIAADLPNFERQLATSISVQERMRSLSDNVDTLSESIFDPQSGLIPNLVTTLESHAALAQQNADARARHDALAHLLQCRNELRHLTRLVEEAELAEATRASSSLQKCIKQAPEPLSQSQVMADMQRKSTALRNRTEEQLLDAYSRSIVVSASEVTIRPYVQAVLPRRQMNGVWVRSTLPEDNIDTVIPLPDLLASMSPSALSMHLSTLRRDIITHCVEYVLKQPVQIYQAAATHLTGTAEYKLSMHRAPPGTEDLSLRLENLTTVIAFLHSNLFPHLPPAERTSFPLSLCAPLRTAVLNHLLLPNVPSTLAQLPDFLRVAKQAAALEDEVVVKMLGDNGADSRIKTWVDNVGVHYERKRRAEILDRARAIAVSSPDDSSTFHVDVPLAVENPPFPINVVDRPVANGEHAKPVAVEANYDSWGFADESPSQGDDTPSQSDTSTDEWGFDDDIEQEPAPEPVPEPPKAPEPEPSGGTEDAAEDDPWGWNGDIEPTEVDDGSAWDDAWDEKPSAPEPVPPSPAPKPAKGLAKRLGAKSVPSSPAPPQSPTVPIHHTTPQPRSQPVVAKAKNPPPPPPPPPPAPVLTPATETYVVSGRTKELLRLVEDVLREGAELVSSGILGSTPGSVIMQAAPMALELFRALVPVASAAVLKQSVKEPMRFSNDCLYVSQELKRIVAGLSGPKAGARDKLEKGRERLRVLSDSWFEQTIVREEKLIDELLDNANGFIDTTHQERYDECETAVNEVLQRIRRVAPQWKAILPKSRYYDALGSLVEAALSRILTDILALEDITEVESHRLSELCHILNALESLFVEDPEQPSFVVSHVPSWLKFSYLSELLEASIADISYLFEEGALVDFEIEELVKLVKALFADTPLRTNTINKLQHGHPVRGS</sequence>
<dbReference type="InterPro" id="IPR055148">
    <property type="entry name" value="ZW10_C_2"/>
</dbReference>
<keyword evidence="4" id="KW-1185">Reference proteome</keyword>
<dbReference type="OrthoDB" id="534815at2759"/>
<feature type="compositionally biased region" description="Pro residues" evidence="1">
    <location>
        <begin position="570"/>
        <end position="581"/>
    </location>
</feature>
<evidence type="ECO:0000256" key="1">
    <source>
        <dbReference type="SAM" id="MobiDB-lite"/>
    </source>
</evidence>
<dbReference type="GO" id="GO:0007094">
    <property type="term" value="P:mitotic spindle assembly checkpoint signaling"/>
    <property type="evidence" value="ECO:0007669"/>
    <property type="project" value="TreeGrafter"/>
</dbReference>
<dbReference type="Proteomes" id="UP000256964">
    <property type="component" value="Unassembled WGS sequence"/>
</dbReference>
<dbReference type="GO" id="GO:1990423">
    <property type="term" value="C:RZZ complex"/>
    <property type="evidence" value="ECO:0007669"/>
    <property type="project" value="TreeGrafter"/>
</dbReference>
<accession>A0A371D9H5</accession>
<feature type="compositionally biased region" description="Pro residues" evidence="1">
    <location>
        <begin position="627"/>
        <end position="640"/>
    </location>
</feature>
<name>A0A371D9H5_9APHY</name>
<organism evidence="3 4">
    <name type="scientific">Lentinus brumalis</name>
    <dbReference type="NCBI Taxonomy" id="2498619"/>
    <lineage>
        <taxon>Eukaryota</taxon>
        <taxon>Fungi</taxon>
        <taxon>Dikarya</taxon>
        <taxon>Basidiomycota</taxon>
        <taxon>Agaricomycotina</taxon>
        <taxon>Agaricomycetes</taxon>
        <taxon>Polyporales</taxon>
        <taxon>Polyporaceae</taxon>
        <taxon>Lentinus</taxon>
    </lineage>
</organism>
<feature type="compositionally biased region" description="Low complexity" evidence="1">
    <location>
        <begin position="486"/>
        <end position="499"/>
    </location>
</feature>
<dbReference type="PANTHER" id="PTHR12205">
    <property type="entry name" value="CENTROMERE/KINETOCHORE PROTEIN ZW10"/>
    <property type="match status" value="1"/>
</dbReference>
<dbReference type="AlphaFoldDB" id="A0A371D9H5"/>
<dbReference type="EMBL" id="KZ857407">
    <property type="protein sequence ID" value="RDX49187.1"/>
    <property type="molecule type" value="Genomic_DNA"/>
</dbReference>
<dbReference type="PANTHER" id="PTHR12205:SF0">
    <property type="entry name" value="CENTROMERE_KINETOCHORE PROTEIN ZW10 HOMOLOG"/>
    <property type="match status" value="1"/>
</dbReference>
<feature type="compositionally biased region" description="Pro residues" evidence="1">
    <location>
        <begin position="515"/>
        <end position="529"/>
    </location>
</feature>
<feature type="compositionally biased region" description="Acidic residues" evidence="1">
    <location>
        <begin position="550"/>
        <end position="564"/>
    </location>
</feature>
<evidence type="ECO:0000259" key="2">
    <source>
        <dbReference type="Pfam" id="PF22766"/>
    </source>
</evidence>
<dbReference type="STRING" id="139420.A0A371D9H5"/>
<proteinExistence type="predicted"/>